<sequence>MNNNSFKNIDTEKKIPAHVKSALIAEIETIRNTAVLVELFVGNFINTFTKSIEDIHIEEKNPTV</sequence>
<gene>
    <name evidence="1" type="ORF">HNP25_000361</name>
</gene>
<name>A0A841EQL2_9BACT</name>
<reference evidence="1 2" key="1">
    <citation type="submission" date="2020-08" db="EMBL/GenBank/DDBJ databases">
        <title>Functional genomics of gut bacteria from endangered species of beetles.</title>
        <authorList>
            <person name="Carlos-Shanley C."/>
        </authorList>
    </citation>
    <scope>NUCLEOTIDE SEQUENCE [LARGE SCALE GENOMIC DNA]</scope>
    <source>
        <strain evidence="1 2">S00070</strain>
    </source>
</reference>
<dbReference type="Proteomes" id="UP000524404">
    <property type="component" value="Unassembled WGS sequence"/>
</dbReference>
<dbReference type="RefSeq" id="WP_184129334.1">
    <property type="nucleotide sequence ID" value="NZ_JACHKT010000002.1"/>
</dbReference>
<keyword evidence="2" id="KW-1185">Reference proteome</keyword>
<dbReference type="EMBL" id="JACHKT010000002">
    <property type="protein sequence ID" value="MBB6001721.1"/>
    <property type="molecule type" value="Genomic_DNA"/>
</dbReference>
<organism evidence="1 2">
    <name type="scientific">Arcicella rosea</name>
    <dbReference type="NCBI Taxonomy" id="502909"/>
    <lineage>
        <taxon>Bacteria</taxon>
        <taxon>Pseudomonadati</taxon>
        <taxon>Bacteroidota</taxon>
        <taxon>Cytophagia</taxon>
        <taxon>Cytophagales</taxon>
        <taxon>Flectobacillaceae</taxon>
        <taxon>Arcicella</taxon>
    </lineage>
</organism>
<proteinExistence type="predicted"/>
<dbReference type="AlphaFoldDB" id="A0A841EQL2"/>
<protein>
    <submittedName>
        <fullName evidence="1">Uncharacterized protein</fullName>
    </submittedName>
</protein>
<evidence type="ECO:0000313" key="1">
    <source>
        <dbReference type="EMBL" id="MBB6001721.1"/>
    </source>
</evidence>
<accession>A0A841EQL2</accession>
<comment type="caution">
    <text evidence="1">The sequence shown here is derived from an EMBL/GenBank/DDBJ whole genome shotgun (WGS) entry which is preliminary data.</text>
</comment>
<evidence type="ECO:0000313" key="2">
    <source>
        <dbReference type="Proteomes" id="UP000524404"/>
    </source>
</evidence>